<name>A0A0N1JWM9_9ACTN</name>
<dbReference type="Proteomes" id="UP000037982">
    <property type="component" value="Unassembled WGS sequence"/>
</dbReference>
<dbReference type="EMBL" id="LGKG01000158">
    <property type="protein sequence ID" value="KPC60633.1"/>
    <property type="molecule type" value="Genomic_DNA"/>
</dbReference>
<evidence type="ECO:0000313" key="4">
    <source>
        <dbReference type="EMBL" id="KPC60633.1"/>
    </source>
</evidence>
<dbReference type="InterPro" id="IPR036736">
    <property type="entry name" value="ACP-like_sf"/>
</dbReference>
<gene>
    <name evidence="4" type="ORF">ADL29_28345</name>
</gene>
<dbReference type="GO" id="GO:0005737">
    <property type="term" value="C:cytoplasm"/>
    <property type="evidence" value="ECO:0007669"/>
    <property type="project" value="TreeGrafter"/>
</dbReference>
<dbReference type="GO" id="GO:0031177">
    <property type="term" value="F:phosphopantetheine binding"/>
    <property type="evidence" value="ECO:0007669"/>
    <property type="project" value="InterPro"/>
</dbReference>
<dbReference type="PANTHER" id="PTHR45527">
    <property type="entry name" value="NONRIBOSOMAL PEPTIDE SYNTHETASE"/>
    <property type="match status" value="1"/>
</dbReference>
<reference evidence="5" key="1">
    <citation type="submission" date="2015-07" db="EMBL/GenBank/DDBJ databases">
        <authorList>
            <person name="Ju K.-S."/>
            <person name="Doroghazi J.R."/>
            <person name="Metcalf W.W."/>
        </authorList>
    </citation>
    <scope>NUCLEOTIDE SEQUENCE [LARGE SCALE GENOMIC DNA]</scope>
    <source>
        <strain evidence="5">NRRL ISP-5002</strain>
    </source>
</reference>
<dbReference type="PATRIC" id="fig|66876.3.peg.6213"/>
<keyword evidence="1" id="KW-0596">Phosphopantetheine</keyword>
<keyword evidence="2" id="KW-0597">Phosphoprotein</keyword>
<evidence type="ECO:0000313" key="5">
    <source>
        <dbReference type="Proteomes" id="UP000037982"/>
    </source>
</evidence>
<dbReference type="PANTHER" id="PTHR45527:SF1">
    <property type="entry name" value="FATTY ACID SYNTHASE"/>
    <property type="match status" value="1"/>
</dbReference>
<dbReference type="Pfam" id="PF00550">
    <property type="entry name" value="PP-binding"/>
    <property type="match status" value="1"/>
</dbReference>
<dbReference type="SUPFAM" id="SSF47336">
    <property type="entry name" value="ACP-like"/>
    <property type="match status" value="1"/>
</dbReference>
<evidence type="ECO:0000256" key="1">
    <source>
        <dbReference type="ARBA" id="ARBA00022450"/>
    </source>
</evidence>
<proteinExistence type="predicted"/>
<dbReference type="AlphaFoldDB" id="A0A0N1JWM9"/>
<sequence length="73" mass="8061">MRMSRIWQQAIGLPVGPDDNFFEVGGNSLLAVRLNAALRQDGFVGVQLRDIFRHPTPRRLVAVAESRTPTTSG</sequence>
<dbReference type="SMART" id="SM00823">
    <property type="entry name" value="PKS_PP"/>
    <property type="match status" value="1"/>
</dbReference>
<dbReference type="Gene3D" id="1.10.1200.10">
    <property type="entry name" value="ACP-like"/>
    <property type="match status" value="1"/>
</dbReference>
<dbReference type="GO" id="GO:0044550">
    <property type="term" value="P:secondary metabolite biosynthetic process"/>
    <property type="evidence" value="ECO:0007669"/>
    <property type="project" value="TreeGrafter"/>
</dbReference>
<feature type="domain" description="Carrier" evidence="3">
    <location>
        <begin position="1"/>
        <end position="68"/>
    </location>
</feature>
<evidence type="ECO:0000256" key="2">
    <source>
        <dbReference type="ARBA" id="ARBA00022553"/>
    </source>
</evidence>
<dbReference type="PROSITE" id="PS50075">
    <property type="entry name" value="CARRIER"/>
    <property type="match status" value="1"/>
</dbReference>
<dbReference type="GO" id="GO:0043041">
    <property type="term" value="P:amino acid activation for nonribosomal peptide biosynthetic process"/>
    <property type="evidence" value="ECO:0007669"/>
    <property type="project" value="TreeGrafter"/>
</dbReference>
<evidence type="ECO:0000259" key="3">
    <source>
        <dbReference type="PROSITE" id="PS50075"/>
    </source>
</evidence>
<accession>A0A0N1JWM9</accession>
<dbReference type="InterPro" id="IPR020806">
    <property type="entry name" value="PKS_PP-bd"/>
</dbReference>
<dbReference type="InterPro" id="IPR009081">
    <property type="entry name" value="PP-bd_ACP"/>
</dbReference>
<dbReference type="GO" id="GO:0017000">
    <property type="term" value="P:antibiotic biosynthetic process"/>
    <property type="evidence" value="ECO:0007669"/>
    <property type="project" value="UniProtKB-ARBA"/>
</dbReference>
<keyword evidence="5" id="KW-1185">Reference proteome</keyword>
<organism evidence="4 5">
    <name type="scientific">Streptomyces chattanoogensis</name>
    <dbReference type="NCBI Taxonomy" id="66876"/>
    <lineage>
        <taxon>Bacteria</taxon>
        <taxon>Bacillati</taxon>
        <taxon>Actinomycetota</taxon>
        <taxon>Actinomycetes</taxon>
        <taxon>Kitasatosporales</taxon>
        <taxon>Streptomycetaceae</taxon>
        <taxon>Streptomyces</taxon>
    </lineage>
</organism>
<protein>
    <recommendedName>
        <fullName evidence="3">Carrier domain-containing protein</fullName>
    </recommendedName>
</protein>
<comment type="caution">
    <text evidence="4">The sequence shown here is derived from an EMBL/GenBank/DDBJ whole genome shotgun (WGS) entry which is preliminary data.</text>
</comment>